<organism evidence="1 2">
    <name type="scientific">Chrysodeixis includens</name>
    <name type="common">Soybean looper</name>
    <name type="synonym">Pseudoplusia includens</name>
    <dbReference type="NCBI Taxonomy" id="689277"/>
    <lineage>
        <taxon>Eukaryota</taxon>
        <taxon>Metazoa</taxon>
        <taxon>Ecdysozoa</taxon>
        <taxon>Arthropoda</taxon>
        <taxon>Hexapoda</taxon>
        <taxon>Insecta</taxon>
        <taxon>Pterygota</taxon>
        <taxon>Neoptera</taxon>
        <taxon>Endopterygota</taxon>
        <taxon>Lepidoptera</taxon>
        <taxon>Glossata</taxon>
        <taxon>Ditrysia</taxon>
        <taxon>Noctuoidea</taxon>
        <taxon>Noctuidae</taxon>
        <taxon>Plusiinae</taxon>
        <taxon>Chrysodeixis</taxon>
    </lineage>
</organism>
<dbReference type="EMBL" id="LR824004">
    <property type="protein sequence ID" value="CAD0193843.1"/>
    <property type="molecule type" value="Genomic_DNA"/>
</dbReference>
<protein>
    <submittedName>
        <fullName evidence="1">Uncharacterized protein</fullName>
    </submittedName>
</protein>
<gene>
    <name evidence="1" type="ORF">CINC_LOCUS140</name>
</gene>
<sequence>MTKSNLIVFERRSVTAGLRELRSCYGQANQMRDSLYCQVLLYTVRENDYPHALPQSSNSCLAALTGASVAYWLVTLTADKEVSGRLAERLSYTANASAETANSLGDWLTTWSFAAERLSYTANASAVTPDSLGYVIRARNAELHCCCGYNAN</sequence>
<name>A0A9N8KT40_CHRIL</name>
<evidence type="ECO:0000313" key="2">
    <source>
        <dbReference type="Proteomes" id="UP001154114"/>
    </source>
</evidence>
<proteinExistence type="predicted"/>
<dbReference type="Proteomes" id="UP001154114">
    <property type="component" value="Chromosome 1"/>
</dbReference>
<reference evidence="1" key="1">
    <citation type="submission" date="2021-12" db="EMBL/GenBank/DDBJ databases">
        <authorList>
            <person name="King R."/>
        </authorList>
    </citation>
    <scope>NUCLEOTIDE SEQUENCE</scope>
</reference>
<accession>A0A9N8KT40</accession>
<dbReference type="AlphaFoldDB" id="A0A9N8KT40"/>
<keyword evidence="2" id="KW-1185">Reference proteome</keyword>
<evidence type="ECO:0000313" key="1">
    <source>
        <dbReference type="EMBL" id="CAD0193843.1"/>
    </source>
</evidence>